<organism evidence="1 2">
    <name type="scientific">Murinocardiopsis flavida</name>
    <dbReference type="NCBI Taxonomy" id="645275"/>
    <lineage>
        <taxon>Bacteria</taxon>
        <taxon>Bacillati</taxon>
        <taxon>Actinomycetota</taxon>
        <taxon>Actinomycetes</taxon>
        <taxon>Streptosporangiales</taxon>
        <taxon>Nocardiopsidaceae</taxon>
        <taxon>Murinocardiopsis</taxon>
    </lineage>
</organism>
<protein>
    <recommendedName>
        <fullName evidence="3">Haloacetate dehalogenase</fullName>
    </recommendedName>
</protein>
<comment type="caution">
    <text evidence="1">The sequence shown here is derived from an EMBL/GenBank/DDBJ whole genome shotgun (WGS) entry which is preliminary data.</text>
</comment>
<proteinExistence type="predicted"/>
<dbReference type="Proteomes" id="UP000240542">
    <property type="component" value="Unassembled WGS sequence"/>
</dbReference>
<sequence length="55" mass="6250">MWSLRDDLEDLYGDPVEIWRDWADDVRGQGIDSGHHMAEEAPEAVASRLADFFGT</sequence>
<reference evidence="1 2" key="1">
    <citation type="submission" date="2018-03" db="EMBL/GenBank/DDBJ databases">
        <title>Genomic Encyclopedia of Archaeal and Bacterial Type Strains, Phase II (KMG-II): from individual species to whole genera.</title>
        <authorList>
            <person name="Goeker M."/>
        </authorList>
    </citation>
    <scope>NUCLEOTIDE SEQUENCE [LARGE SCALE GENOMIC DNA]</scope>
    <source>
        <strain evidence="1 2">DSM 45312</strain>
    </source>
</reference>
<keyword evidence="2" id="KW-1185">Reference proteome</keyword>
<evidence type="ECO:0000313" key="1">
    <source>
        <dbReference type="EMBL" id="PSK83583.1"/>
    </source>
</evidence>
<dbReference type="RefSeq" id="WP_245929272.1">
    <property type="nucleotide sequence ID" value="NZ_PYGA01000040.1"/>
</dbReference>
<dbReference type="AlphaFoldDB" id="A0A2P8CF10"/>
<gene>
    <name evidence="1" type="ORF">CLV63_14035</name>
</gene>
<accession>A0A2P8CF10</accession>
<dbReference type="EMBL" id="PYGA01000040">
    <property type="protein sequence ID" value="PSK83583.1"/>
    <property type="molecule type" value="Genomic_DNA"/>
</dbReference>
<evidence type="ECO:0008006" key="3">
    <source>
        <dbReference type="Google" id="ProtNLM"/>
    </source>
</evidence>
<evidence type="ECO:0000313" key="2">
    <source>
        <dbReference type="Proteomes" id="UP000240542"/>
    </source>
</evidence>
<dbReference type="Gene3D" id="3.40.50.1820">
    <property type="entry name" value="alpha/beta hydrolase"/>
    <property type="match status" value="1"/>
</dbReference>
<dbReference type="SUPFAM" id="SSF53474">
    <property type="entry name" value="alpha/beta-Hydrolases"/>
    <property type="match status" value="1"/>
</dbReference>
<dbReference type="InterPro" id="IPR029058">
    <property type="entry name" value="AB_hydrolase_fold"/>
</dbReference>
<name>A0A2P8CF10_9ACTN</name>